<evidence type="ECO:0000313" key="3">
    <source>
        <dbReference type="Proteomes" id="UP000468531"/>
    </source>
</evidence>
<dbReference type="SUPFAM" id="SSF55729">
    <property type="entry name" value="Acyl-CoA N-acyltransferases (Nat)"/>
    <property type="match status" value="1"/>
</dbReference>
<sequence length="358" mass="39953">MTGSFQVRPLEEGETPAYEEFLKENSRLPLYGIPSFLRFLEATTSCSTHVLVAWSDGAIVGALPYAELRREGIGRIVNSLPWYGSHGSVTLCRAARSREDTDAIRRALLSDFVAAADSGDLLSATMILLPDEEGQIASYDAVLQPIQKDARIGQITELPPVDGAADGLELTFKQKTRNLVRKSLKQGFSEQVTDDDWAWKFLAETHAENMAAIGGKPKPESHFRAMRETLPPQMRRLSVCMSDGTPTAALLLLLCGDTCEYITPVIVKDFRPRQPLTFLIWMGMLDAIKSGYRRWNWGGTWHGQENLHHFKAGFGAVDLPYSYLIRAPHEGVVKLKQLKSQLGTLFPNFYAYPYAKLD</sequence>
<gene>
    <name evidence="2" type="ORF">FNJ47_10265</name>
</gene>
<dbReference type="AlphaFoldDB" id="A0A6P1BCH4"/>
<comment type="caution">
    <text evidence="2">The sequence shown here is derived from an EMBL/GenBank/DDBJ whole genome shotgun (WGS) entry which is preliminary data.</text>
</comment>
<reference evidence="2 3" key="1">
    <citation type="journal article" date="2020" name="Arch. Microbiol.">
        <title>Bradyrhizobium uaiense sp. nov., a new highly efficient cowpea symbiont.</title>
        <authorList>
            <person name="Cabral Michel D."/>
            <person name="Azarias Guimaraes A."/>
            <person name="Martins da Costa E."/>
            <person name="Soares de Carvalho T."/>
            <person name="Balsanelli E."/>
            <person name="Willems A."/>
            <person name="Maltempi de Souza E."/>
            <person name="de Souza Moreira F.M."/>
        </authorList>
    </citation>
    <scope>NUCLEOTIDE SEQUENCE [LARGE SCALE GENOMIC DNA]</scope>
    <source>
        <strain evidence="2 3">UFLA 03-164</strain>
    </source>
</reference>
<feature type="domain" description="BioF2-like acetyltransferase" evidence="1">
    <location>
        <begin position="175"/>
        <end position="299"/>
    </location>
</feature>
<dbReference type="RefSeq" id="WP_163152945.1">
    <property type="nucleotide sequence ID" value="NZ_VKHP01000029.1"/>
</dbReference>
<evidence type="ECO:0000313" key="2">
    <source>
        <dbReference type="EMBL" id="NEU96206.1"/>
    </source>
</evidence>
<protein>
    <submittedName>
        <fullName evidence="2">GNAT family N-acetyltransferase</fullName>
    </submittedName>
</protein>
<keyword evidence="3" id="KW-1185">Reference proteome</keyword>
<dbReference type="Pfam" id="PF13480">
    <property type="entry name" value="Acetyltransf_6"/>
    <property type="match status" value="1"/>
</dbReference>
<dbReference type="Proteomes" id="UP000468531">
    <property type="component" value="Unassembled WGS sequence"/>
</dbReference>
<dbReference type="EMBL" id="VKHP01000029">
    <property type="protein sequence ID" value="NEU96206.1"/>
    <property type="molecule type" value="Genomic_DNA"/>
</dbReference>
<dbReference type="InterPro" id="IPR038740">
    <property type="entry name" value="BioF2-like_GNAT_dom"/>
</dbReference>
<keyword evidence="2" id="KW-0808">Transferase</keyword>
<organism evidence="2 3">
    <name type="scientific">Bradyrhizobium uaiense</name>
    <dbReference type="NCBI Taxonomy" id="2594946"/>
    <lineage>
        <taxon>Bacteria</taxon>
        <taxon>Pseudomonadati</taxon>
        <taxon>Pseudomonadota</taxon>
        <taxon>Alphaproteobacteria</taxon>
        <taxon>Hyphomicrobiales</taxon>
        <taxon>Nitrobacteraceae</taxon>
        <taxon>Bradyrhizobium</taxon>
    </lineage>
</organism>
<evidence type="ECO:0000259" key="1">
    <source>
        <dbReference type="Pfam" id="PF13480"/>
    </source>
</evidence>
<dbReference type="GO" id="GO:0016740">
    <property type="term" value="F:transferase activity"/>
    <property type="evidence" value="ECO:0007669"/>
    <property type="project" value="UniProtKB-KW"/>
</dbReference>
<name>A0A6P1BCH4_9BRAD</name>
<dbReference type="Gene3D" id="3.40.630.30">
    <property type="match status" value="1"/>
</dbReference>
<accession>A0A6P1BCH4</accession>
<proteinExistence type="predicted"/>
<dbReference type="InterPro" id="IPR016181">
    <property type="entry name" value="Acyl_CoA_acyltransferase"/>
</dbReference>